<dbReference type="RefSeq" id="WP_155040417.1">
    <property type="nucleotide sequence ID" value="NZ_WMIG01000008.1"/>
</dbReference>
<dbReference type="PANTHER" id="PTHR30126:SF98">
    <property type="entry name" value="HTH-TYPE TRANSCRIPTIONAL ACTIVATOR BAUR"/>
    <property type="match status" value="1"/>
</dbReference>
<dbReference type="EMBL" id="WMIG01000008">
    <property type="protein sequence ID" value="MTH60472.1"/>
    <property type="molecule type" value="Genomic_DNA"/>
</dbReference>
<dbReference type="SUPFAM" id="SSF46785">
    <property type="entry name" value="Winged helix' DNA-binding domain"/>
    <property type="match status" value="1"/>
</dbReference>
<reference evidence="6 7" key="1">
    <citation type="submission" date="2019-11" db="EMBL/GenBank/DDBJ databases">
        <authorList>
            <person name="Dong K."/>
        </authorList>
    </citation>
    <scope>NUCLEOTIDE SEQUENCE [LARGE SCALE GENOMIC DNA]</scope>
    <source>
        <strain evidence="6 7">NBRC 112902</strain>
    </source>
</reference>
<dbReference type="SUPFAM" id="SSF53850">
    <property type="entry name" value="Periplasmic binding protein-like II"/>
    <property type="match status" value="1"/>
</dbReference>
<keyword evidence="2" id="KW-0805">Transcription regulation</keyword>
<comment type="similarity">
    <text evidence="1">Belongs to the LysR transcriptional regulatory family.</text>
</comment>
<dbReference type="AlphaFoldDB" id="A0A844HSE4"/>
<dbReference type="InterPro" id="IPR000847">
    <property type="entry name" value="LysR_HTH_N"/>
</dbReference>
<dbReference type="PANTHER" id="PTHR30126">
    <property type="entry name" value="HTH-TYPE TRANSCRIPTIONAL REGULATOR"/>
    <property type="match status" value="1"/>
</dbReference>
<dbReference type="OrthoDB" id="7506954at2"/>
<organism evidence="6 7">
    <name type="scientific">Paracoccus litorisediminis</name>
    <dbReference type="NCBI Taxonomy" id="2006130"/>
    <lineage>
        <taxon>Bacteria</taxon>
        <taxon>Pseudomonadati</taxon>
        <taxon>Pseudomonadota</taxon>
        <taxon>Alphaproteobacteria</taxon>
        <taxon>Rhodobacterales</taxon>
        <taxon>Paracoccaceae</taxon>
        <taxon>Paracoccus</taxon>
    </lineage>
</organism>
<proteinExistence type="inferred from homology"/>
<evidence type="ECO:0000313" key="7">
    <source>
        <dbReference type="Proteomes" id="UP000449846"/>
    </source>
</evidence>
<keyword evidence="3" id="KW-0238">DNA-binding</keyword>
<evidence type="ECO:0000256" key="4">
    <source>
        <dbReference type="ARBA" id="ARBA00023163"/>
    </source>
</evidence>
<keyword evidence="7" id="KW-1185">Reference proteome</keyword>
<evidence type="ECO:0000259" key="5">
    <source>
        <dbReference type="PROSITE" id="PS50931"/>
    </source>
</evidence>
<accession>A0A844HSE4</accession>
<comment type="caution">
    <text evidence="6">The sequence shown here is derived from an EMBL/GenBank/DDBJ whole genome shotgun (WGS) entry which is preliminary data.</text>
</comment>
<protein>
    <submittedName>
        <fullName evidence="6">LysR family transcriptional regulator</fullName>
    </submittedName>
</protein>
<evidence type="ECO:0000256" key="1">
    <source>
        <dbReference type="ARBA" id="ARBA00009437"/>
    </source>
</evidence>
<dbReference type="CDD" id="cd05466">
    <property type="entry name" value="PBP2_LTTR_substrate"/>
    <property type="match status" value="1"/>
</dbReference>
<dbReference type="Gene3D" id="1.10.10.10">
    <property type="entry name" value="Winged helix-like DNA-binding domain superfamily/Winged helix DNA-binding domain"/>
    <property type="match status" value="1"/>
</dbReference>
<dbReference type="Pfam" id="PF00126">
    <property type="entry name" value="HTH_1"/>
    <property type="match status" value="1"/>
</dbReference>
<feature type="domain" description="HTH lysR-type" evidence="5">
    <location>
        <begin position="7"/>
        <end position="63"/>
    </location>
</feature>
<name>A0A844HSE4_9RHOB</name>
<dbReference type="InterPro" id="IPR005119">
    <property type="entry name" value="LysR_subst-bd"/>
</dbReference>
<dbReference type="PRINTS" id="PR00039">
    <property type="entry name" value="HTHLYSR"/>
</dbReference>
<sequence>MKISGSDLHLFRVFDSVVRNNGLSAAQVELSLSQPTISNHLTALEQRLGVKLCERGRRGFALTDKGRVVHEIGLEVLAGLEMQSRRLSQLRGALTGIVRIGIVDCVASDPNCHLSEVLARIARDAPMIEVELGIMRPGDISAALAKNELDIGIGGFDSRLGVLSYASLYQEQHLLYCAQGNPLFSVPDATIDRDLCYAQPWVHRGYWGGRRQLSFQRIDADRIVYDIEAQLMMILSGAYVGLLPVHLAESMPYAARLRRLPVENDDYLAAIELATRGGRLAKSVSYVRDLLVEAHGQHLQQSI</sequence>
<evidence type="ECO:0000256" key="3">
    <source>
        <dbReference type="ARBA" id="ARBA00023125"/>
    </source>
</evidence>
<dbReference type="PROSITE" id="PS50931">
    <property type="entry name" value="HTH_LYSR"/>
    <property type="match status" value="1"/>
</dbReference>
<evidence type="ECO:0000313" key="6">
    <source>
        <dbReference type="EMBL" id="MTH60472.1"/>
    </source>
</evidence>
<gene>
    <name evidence="6" type="ORF">GL300_14745</name>
</gene>
<keyword evidence="4" id="KW-0804">Transcription</keyword>
<dbReference type="GO" id="GO:0000976">
    <property type="term" value="F:transcription cis-regulatory region binding"/>
    <property type="evidence" value="ECO:0007669"/>
    <property type="project" value="TreeGrafter"/>
</dbReference>
<dbReference type="GO" id="GO:0003700">
    <property type="term" value="F:DNA-binding transcription factor activity"/>
    <property type="evidence" value="ECO:0007669"/>
    <property type="project" value="InterPro"/>
</dbReference>
<dbReference type="InterPro" id="IPR036390">
    <property type="entry name" value="WH_DNA-bd_sf"/>
</dbReference>
<dbReference type="InterPro" id="IPR036388">
    <property type="entry name" value="WH-like_DNA-bd_sf"/>
</dbReference>
<dbReference type="Gene3D" id="3.40.190.10">
    <property type="entry name" value="Periplasmic binding protein-like II"/>
    <property type="match status" value="2"/>
</dbReference>
<dbReference type="Pfam" id="PF03466">
    <property type="entry name" value="LysR_substrate"/>
    <property type="match status" value="1"/>
</dbReference>
<evidence type="ECO:0000256" key="2">
    <source>
        <dbReference type="ARBA" id="ARBA00023015"/>
    </source>
</evidence>
<dbReference type="Proteomes" id="UP000449846">
    <property type="component" value="Unassembled WGS sequence"/>
</dbReference>